<feature type="domain" description="Mannitol dehydrogenase C-terminal" evidence="3">
    <location>
        <begin position="284"/>
        <end position="452"/>
    </location>
</feature>
<keyword evidence="5" id="KW-1185">Reference proteome</keyword>
<accession>A0ABS8H327</accession>
<evidence type="ECO:0000259" key="3">
    <source>
        <dbReference type="Pfam" id="PF08125"/>
    </source>
</evidence>
<proteinExistence type="predicted"/>
<dbReference type="SUPFAM" id="SSF51735">
    <property type="entry name" value="NAD(P)-binding Rossmann-fold domains"/>
    <property type="match status" value="1"/>
</dbReference>
<dbReference type="InterPro" id="IPR013328">
    <property type="entry name" value="6PGD_dom2"/>
</dbReference>
<organism evidence="4 5">
    <name type="scientific">Sphingobium soli</name>
    <dbReference type="NCBI Taxonomy" id="1591116"/>
    <lineage>
        <taxon>Bacteria</taxon>
        <taxon>Pseudomonadati</taxon>
        <taxon>Pseudomonadota</taxon>
        <taxon>Alphaproteobacteria</taxon>
        <taxon>Sphingomonadales</taxon>
        <taxon>Sphingomonadaceae</taxon>
        <taxon>Sphingobium</taxon>
    </lineage>
</organism>
<name>A0ABS8H327_9SPHN</name>
<dbReference type="Gene3D" id="1.10.1040.10">
    <property type="entry name" value="N-(1-d-carboxylethyl)-l-norvaline Dehydrogenase, domain 2"/>
    <property type="match status" value="1"/>
</dbReference>
<dbReference type="Pfam" id="PF01232">
    <property type="entry name" value="Mannitol_dh"/>
    <property type="match status" value="1"/>
</dbReference>
<gene>
    <name evidence="4" type="ORF">LL253_04685</name>
</gene>
<protein>
    <submittedName>
        <fullName evidence="4">Mannitol dehydrogenase family protein</fullName>
    </submittedName>
</protein>
<dbReference type="InterPro" id="IPR013131">
    <property type="entry name" value="Mannitol_DH_N"/>
</dbReference>
<reference evidence="4 5" key="1">
    <citation type="submission" date="2021-10" db="EMBL/GenBank/DDBJ databases">
        <title>The diversity and Nitrogen Metabolism of Culturable Nitrate-Utilizing Bacteria Within the Oxygen Minimum Zone of the Changjiang (Yangtze River)Estuary.</title>
        <authorList>
            <person name="Zhang D."/>
            <person name="Zheng J."/>
            <person name="Liu S."/>
            <person name="He W."/>
        </authorList>
    </citation>
    <scope>NUCLEOTIDE SEQUENCE [LARGE SCALE GENOMIC DNA]</scope>
    <source>
        <strain evidence="4 5">FXH275-2</strain>
    </source>
</reference>
<dbReference type="InterPro" id="IPR050988">
    <property type="entry name" value="Mannitol_DH/Oxidoreductase"/>
</dbReference>
<evidence type="ECO:0000259" key="2">
    <source>
        <dbReference type="Pfam" id="PF01232"/>
    </source>
</evidence>
<dbReference type="InterPro" id="IPR008927">
    <property type="entry name" value="6-PGluconate_DH-like_C_sf"/>
</dbReference>
<feature type="domain" description="Mannitol dehydrogenase N-terminal" evidence="2">
    <location>
        <begin position="29"/>
        <end position="272"/>
    </location>
</feature>
<evidence type="ECO:0000313" key="4">
    <source>
        <dbReference type="EMBL" id="MCC4231986.1"/>
    </source>
</evidence>
<evidence type="ECO:0000256" key="1">
    <source>
        <dbReference type="ARBA" id="ARBA00023002"/>
    </source>
</evidence>
<dbReference type="Proteomes" id="UP001198830">
    <property type="component" value="Unassembled WGS sequence"/>
</dbReference>
<comment type="caution">
    <text evidence="4">The sequence shown here is derived from an EMBL/GenBank/DDBJ whole genome shotgun (WGS) entry which is preliminary data.</text>
</comment>
<dbReference type="EMBL" id="JAJGNP010000002">
    <property type="protein sequence ID" value="MCC4231986.1"/>
    <property type="molecule type" value="Genomic_DNA"/>
</dbReference>
<dbReference type="RefSeq" id="WP_228226365.1">
    <property type="nucleotide sequence ID" value="NZ_JAJGNP010000002.1"/>
</dbReference>
<evidence type="ECO:0000313" key="5">
    <source>
        <dbReference type="Proteomes" id="UP001198830"/>
    </source>
</evidence>
<dbReference type="InterPro" id="IPR000669">
    <property type="entry name" value="Mannitol_DH"/>
</dbReference>
<dbReference type="PANTHER" id="PTHR43362">
    <property type="entry name" value="MANNITOL DEHYDROGENASE DSF1-RELATED"/>
    <property type="match status" value="1"/>
</dbReference>
<dbReference type="Pfam" id="PF08125">
    <property type="entry name" value="Mannitol_dh_C"/>
    <property type="match status" value="1"/>
</dbReference>
<dbReference type="InterPro" id="IPR036291">
    <property type="entry name" value="NAD(P)-bd_dom_sf"/>
</dbReference>
<dbReference type="InterPro" id="IPR013118">
    <property type="entry name" value="Mannitol_DH_C"/>
</dbReference>
<dbReference type="PRINTS" id="PR00084">
    <property type="entry name" value="MTLDHDRGNASE"/>
</dbReference>
<dbReference type="PANTHER" id="PTHR43362:SF1">
    <property type="entry name" value="MANNITOL DEHYDROGENASE 2-RELATED"/>
    <property type="match status" value="1"/>
</dbReference>
<sequence>MTRLSRHHLQSLPHDVRRPSYDRAAVRAGVVHLGIGAFHRAHQAAIFEEALNAGDLRWGIIAASLRSPAVRDQMAPQDGLYTMLVRDGSADRAQVIGAVRQVIVAPEDPEALLAALTAPDTHIVTLTVTEKGYKLDPATGGLVEGDAQVAADLVSLKAPQTAPGYLVAALARRKKEGLTPFTAISCDNLPHNGQRLRGAVLDLARRHDPALADWIAAEGAFPETMVDRIVPATTADDVAALGRRLGVEDQAMVKTEPFSQWVIQDWFCGPRPAFGAGVQVTAAVAPWEEAKLRLLNGAHSGIAYLGGLAGIDHVHEVLTLPEARTFVEALWDEAEATLTPPPELDVAAYRRDLMARFDNPTLRHRTRQIAMDGSQKLPQRLLAPIAARLEEGQGVDALSLAVAAWIRWQAGVDDQGAGHVVDDPLARPIAEALSGASDSRGRVDAILALGAIVPPKLAEHAAWRETLMKWLSVLETHGARAALAKLRSEKDAAPVVVS</sequence>
<dbReference type="SUPFAM" id="SSF48179">
    <property type="entry name" value="6-phosphogluconate dehydrogenase C-terminal domain-like"/>
    <property type="match status" value="1"/>
</dbReference>
<keyword evidence="1" id="KW-0560">Oxidoreductase</keyword>
<dbReference type="Gene3D" id="3.40.50.720">
    <property type="entry name" value="NAD(P)-binding Rossmann-like Domain"/>
    <property type="match status" value="1"/>
</dbReference>